<proteinExistence type="predicted"/>
<dbReference type="EMBL" id="JBBNAE010000001">
    <property type="protein sequence ID" value="KAK9154959.1"/>
    <property type="molecule type" value="Genomic_DNA"/>
</dbReference>
<dbReference type="Proteomes" id="UP001417504">
    <property type="component" value="Unassembled WGS sequence"/>
</dbReference>
<organism evidence="1 2">
    <name type="scientific">Stephania japonica</name>
    <dbReference type="NCBI Taxonomy" id="461633"/>
    <lineage>
        <taxon>Eukaryota</taxon>
        <taxon>Viridiplantae</taxon>
        <taxon>Streptophyta</taxon>
        <taxon>Embryophyta</taxon>
        <taxon>Tracheophyta</taxon>
        <taxon>Spermatophyta</taxon>
        <taxon>Magnoliopsida</taxon>
        <taxon>Ranunculales</taxon>
        <taxon>Menispermaceae</taxon>
        <taxon>Menispermoideae</taxon>
        <taxon>Cissampelideae</taxon>
        <taxon>Stephania</taxon>
    </lineage>
</organism>
<evidence type="ECO:0000313" key="2">
    <source>
        <dbReference type="Proteomes" id="UP001417504"/>
    </source>
</evidence>
<evidence type="ECO:0000313" key="1">
    <source>
        <dbReference type="EMBL" id="KAK9154959.1"/>
    </source>
</evidence>
<reference evidence="1 2" key="1">
    <citation type="submission" date="2024-01" db="EMBL/GenBank/DDBJ databases">
        <title>Genome assemblies of Stephania.</title>
        <authorList>
            <person name="Yang L."/>
        </authorList>
    </citation>
    <scope>NUCLEOTIDE SEQUENCE [LARGE SCALE GENOMIC DNA]</scope>
    <source>
        <strain evidence="1">QJT</strain>
        <tissue evidence="1">Leaf</tissue>
    </source>
</reference>
<comment type="caution">
    <text evidence="1">The sequence shown here is derived from an EMBL/GenBank/DDBJ whole genome shotgun (WGS) entry which is preliminary data.</text>
</comment>
<sequence length="73" mass="8361">MQKRNHYKASKQCYGHTDCGVITSLNLRAGDYILAVRINESLNLAKSNWYLIGLVKSNSYCSQINMFELNFVL</sequence>
<dbReference type="AlphaFoldDB" id="A0AAP0PUJ2"/>
<keyword evidence="2" id="KW-1185">Reference proteome</keyword>
<protein>
    <submittedName>
        <fullName evidence="1">Uncharacterized protein</fullName>
    </submittedName>
</protein>
<name>A0AAP0PUJ2_9MAGN</name>
<accession>A0AAP0PUJ2</accession>
<gene>
    <name evidence="1" type="ORF">Sjap_002439</name>
</gene>